<keyword evidence="2" id="KW-0732">Signal</keyword>
<reference evidence="3" key="1">
    <citation type="submission" date="2021-03" db="EMBL/GenBank/DDBJ databases">
        <authorList>
            <person name="Bekaert M."/>
        </authorList>
    </citation>
    <scope>NUCLEOTIDE SEQUENCE</scope>
</reference>
<feature type="signal peptide" evidence="2">
    <location>
        <begin position="1"/>
        <end position="20"/>
    </location>
</feature>
<feature type="region of interest" description="Disordered" evidence="1">
    <location>
        <begin position="239"/>
        <end position="261"/>
    </location>
</feature>
<sequence>MGFLTILLCFVIAVLPFIQGHTPEYFARMGYPMGIQEQQMGQPMGTFGAGVETPMVDVSPVERQGQGLGLTEFPCYFPCPWRNQTFYNFGTTYGEVWKFSADGKTSLYGDSESPLYNLSCYQITERFLILKFADAESYFCFTIFYDPEIPLEIKVGGRNGFDLKNKTGEFTDLCAFCKVPDFLFLYTVATPLPLSLDCNRPSSCSPPGVVCNMSDTIPKACSTTTEPITELTTLTVPLTTTADPKTSSSNCEKKKQIHPST</sequence>
<proteinExistence type="predicted"/>
<dbReference type="OrthoDB" id="10411591at2759"/>
<evidence type="ECO:0000313" key="4">
    <source>
        <dbReference type="Proteomes" id="UP000683360"/>
    </source>
</evidence>
<evidence type="ECO:0000313" key="3">
    <source>
        <dbReference type="EMBL" id="CAG2234245.1"/>
    </source>
</evidence>
<dbReference type="Proteomes" id="UP000683360">
    <property type="component" value="Unassembled WGS sequence"/>
</dbReference>
<organism evidence="3 4">
    <name type="scientific">Mytilus edulis</name>
    <name type="common">Blue mussel</name>
    <dbReference type="NCBI Taxonomy" id="6550"/>
    <lineage>
        <taxon>Eukaryota</taxon>
        <taxon>Metazoa</taxon>
        <taxon>Spiralia</taxon>
        <taxon>Lophotrochozoa</taxon>
        <taxon>Mollusca</taxon>
        <taxon>Bivalvia</taxon>
        <taxon>Autobranchia</taxon>
        <taxon>Pteriomorphia</taxon>
        <taxon>Mytilida</taxon>
        <taxon>Mytiloidea</taxon>
        <taxon>Mytilidae</taxon>
        <taxon>Mytilinae</taxon>
        <taxon>Mytilus</taxon>
    </lineage>
</organism>
<comment type="caution">
    <text evidence="3">The sequence shown here is derived from an EMBL/GenBank/DDBJ whole genome shotgun (WGS) entry which is preliminary data.</text>
</comment>
<gene>
    <name evidence="3" type="ORF">MEDL_46872</name>
</gene>
<evidence type="ECO:0000256" key="1">
    <source>
        <dbReference type="SAM" id="MobiDB-lite"/>
    </source>
</evidence>
<accession>A0A8S3TWP1</accession>
<feature type="chain" id="PRO_5035869007" evidence="2">
    <location>
        <begin position="21"/>
        <end position="261"/>
    </location>
</feature>
<protein>
    <submittedName>
        <fullName evidence="3">Uncharacterized protein</fullName>
    </submittedName>
</protein>
<dbReference type="EMBL" id="CAJPWZ010002228">
    <property type="protein sequence ID" value="CAG2234245.1"/>
    <property type="molecule type" value="Genomic_DNA"/>
</dbReference>
<name>A0A8S3TWP1_MYTED</name>
<dbReference type="AlphaFoldDB" id="A0A8S3TWP1"/>
<keyword evidence="4" id="KW-1185">Reference proteome</keyword>
<evidence type="ECO:0000256" key="2">
    <source>
        <dbReference type="SAM" id="SignalP"/>
    </source>
</evidence>